<evidence type="ECO:0000313" key="1">
    <source>
        <dbReference type="EMBL" id="CAI9949025.1"/>
    </source>
</evidence>
<keyword evidence="3" id="KW-1185">Reference proteome</keyword>
<comment type="caution">
    <text evidence="1">The sequence shown here is derived from an EMBL/GenBank/DDBJ whole genome shotgun (WGS) entry which is preliminary data.</text>
</comment>
<dbReference type="EMBL" id="CAXDID020000172">
    <property type="protein sequence ID" value="CAL6047771.1"/>
    <property type="molecule type" value="Genomic_DNA"/>
</dbReference>
<evidence type="ECO:0000313" key="2">
    <source>
        <dbReference type="EMBL" id="CAL6047771.1"/>
    </source>
</evidence>
<protein>
    <submittedName>
        <fullName evidence="2">Hypothetical_protein</fullName>
    </submittedName>
</protein>
<organism evidence="1">
    <name type="scientific">Hexamita inflata</name>
    <dbReference type="NCBI Taxonomy" id="28002"/>
    <lineage>
        <taxon>Eukaryota</taxon>
        <taxon>Metamonada</taxon>
        <taxon>Diplomonadida</taxon>
        <taxon>Hexamitidae</taxon>
        <taxon>Hexamitinae</taxon>
        <taxon>Hexamita</taxon>
    </lineage>
</organism>
<dbReference type="AlphaFoldDB" id="A0AA86QBB2"/>
<dbReference type="Proteomes" id="UP001642409">
    <property type="component" value="Unassembled WGS sequence"/>
</dbReference>
<accession>A0AA86QBB2</accession>
<reference evidence="1" key="1">
    <citation type="submission" date="2023-06" db="EMBL/GenBank/DDBJ databases">
        <authorList>
            <person name="Kurt Z."/>
        </authorList>
    </citation>
    <scope>NUCLEOTIDE SEQUENCE</scope>
</reference>
<reference evidence="2 3" key="2">
    <citation type="submission" date="2024-07" db="EMBL/GenBank/DDBJ databases">
        <authorList>
            <person name="Akdeniz Z."/>
        </authorList>
    </citation>
    <scope>NUCLEOTIDE SEQUENCE [LARGE SCALE GENOMIC DNA]</scope>
</reference>
<gene>
    <name evidence="1" type="ORF">HINF_LOCUS36670</name>
    <name evidence="2" type="ORF">HINF_LOCUS42370</name>
</gene>
<name>A0AA86QBB2_9EUKA</name>
<sequence>MYQTLNQQSSQQWRLSCYSTRSSLQRHLLFKYLPANHRLRSDRVLAISIVHNKQCASKGRISYGITLLESTMQNSTDIEKAIEPLYITSTLLLIVIYSKQFSKPCDILHSTNNDKSNDHCSGWQSVILVFVCKLFLFLAKLQHCNNSILKQFSIVSCTIFDLRFKLFGDSCDYQNFYFDYRIQHFITRLNEYIEVFYYIHKLFLSNNMKYINTPLQTKIWRMSTHKNCVR</sequence>
<dbReference type="EMBL" id="CATOUU010000792">
    <property type="protein sequence ID" value="CAI9949025.1"/>
    <property type="molecule type" value="Genomic_DNA"/>
</dbReference>
<proteinExistence type="predicted"/>
<evidence type="ECO:0000313" key="3">
    <source>
        <dbReference type="Proteomes" id="UP001642409"/>
    </source>
</evidence>